<name>A0ACC0R0P5_9HYPO</name>
<reference evidence="1" key="1">
    <citation type="submission" date="2022-06" db="EMBL/GenBank/DDBJ databases">
        <title>Fusarium solani species complex genomes reveal bases of compartmentalisation and animal pathogenesis.</title>
        <authorList>
            <person name="Tsai I.J."/>
        </authorList>
    </citation>
    <scope>NUCLEOTIDE SEQUENCE</scope>
    <source>
        <strain evidence="1">Fu6.1</strain>
    </source>
</reference>
<gene>
    <name evidence="1" type="ORF">NCS57_00548500</name>
</gene>
<evidence type="ECO:0000313" key="1">
    <source>
        <dbReference type="EMBL" id="KAI8670757.1"/>
    </source>
</evidence>
<accession>A0ACC0R0P5</accession>
<evidence type="ECO:0000313" key="2">
    <source>
        <dbReference type="Proteomes" id="UP001065298"/>
    </source>
</evidence>
<organism evidence="1 2">
    <name type="scientific">Fusarium keratoplasticum</name>
    <dbReference type="NCBI Taxonomy" id="1328300"/>
    <lineage>
        <taxon>Eukaryota</taxon>
        <taxon>Fungi</taxon>
        <taxon>Dikarya</taxon>
        <taxon>Ascomycota</taxon>
        <taxon>Pezizomycotina</taxon>
        <taxon>Sordariomycetes</taxon>
        <taxon>Hypocreomycetidae</taxon>
        <taxon>Hypocreales</taxon>
        <taxon>Nectriaceae</taxon>
        <taxon>Fusarium</taxon>
        <taxon>Fusarium solani species complex</taxon>
    </lineage>
</organism>
<dbReference type="Proteomes" id="UP001065298">
    <property type="component" value="Chromosome 4"/>
</dbReference>
<comment type="caution">
    <text evidence="1">The sequence shown here is derived from an EMBL/GenBank/DDBJ whole genome shotgun (WGS) entry which is preliminary data.</text>
</comment>
<sequence length="544" mass="61126">MKFAHDFKEILRTQDFPPHWVDNAIPYSQLKKCLKKVARELHELGLDPETLRELLKPDTTSPVALKYKLNGGSDSHLRPKLTVQLHLQDGVPVDASLAPNSREFLNKIAANLPKGARPPAESETKSDTESVTSLPKSENSDTLVEASPPSVAETVDKLADDTAERLAISPVDKPADETTEKPTTKNALESSAEPTTEISTGAQAQAPASDSTTSPTEKDDGTYEIIEVPLVFDAEFFDMLQSDVTNLDALQAEEEKNMTSEIVALGKEVEQVAKPKRFSKTDLARWRQIFELYLDAEIFFATHEQDHGSRTSQVALKQLQWFQNQVEKEGIAKGFKLAESQAAYTRFINLNASLLKNLQFQELNKTAVAKILKKFDKRTALGVSRKFPTVVHSDKLLAGSISKDVCAKMSQELVSVVPQLNDYLCPVCFSVAYMPIRLDCQHVFCIRCIIKIQRRKERHCPLCRADVVLKASADHLDFELQKYMKKYFAKEVKEKQRANEIERGIEDYGPGYVHQECTIITINKHPGIDNSDCMTIHNWIIWVI</sequence>
<proteinExistence type="predicted"/>
<protein>
    <submittedName>
        <fullName evidence="1">Uncharacterized protein</fullName>
    </submittedName>
</protein>
<dbReference type="EMBL" id="CM046506">
    <property type="protein sequence ID" value="KAI8670757.1"/>
    <property type="molecule type" value="Genomic_DNA"/>
</dbReference>
<keyword evidence="2" id="KW-1185">Reference proteome</keyword>